<evidence type="ECO:0000256" key="1">
    <source>
        <dbReference type="SAM" id="MobiDB-lite"/>
    </source>
</evidence>
<name>A0A7W4VY59_9ACTN</name>
<keyword evidence="3" id="KW-1185">Reference proteome</keyword>
<reference evidence="2 3" key="1">
    <citation type="submission" date="2020-08" db="EMBL/GenBank/DDBJ databases">
        <title>Sequencing the genomes of 1000 actinobacteria strains.</title>
        <authorList>
            <person name="Klenk H.-P."/>
        </authorList>
    </citation>
    <scope>NUCLEOTIDE SEQUENCE [LARGE SCALE GENOMIC DNA]</scope>
    <source>
        <strain evidence="2 3">DSM 105498</strain>
    </source>
</reference>
<protein>
    <submittedName>
        <fullName evidence="2">Uncharacterized protein</fullName>
    </submittedName>
</protein>
<evidence type="ECO:0000313" key="2">
    <source>
        <dbReference type="EMBL" id="MBB3043929.1"/>
    </source>
</evidence>
<proteinExistence type="predicted"/>
<gene>
    <name evidence="2" type="ORF">FHU40_003747</name>
</gene>
<dbReference type="EMBL" id="JACHWR010000002">
    <property type="protein sequence ID" value="MBB3043929.1"/>
    <property type="molecule type" value="Genomic_DNA"/>
</dbReference>
<dbReference type="Proteomes" id="UP000589626">
    <property type="component" value="Unassembled WGS sequence"/>
</dbReference>
<sequence length="146" mass="15480">MGFRDVGRAQPAPNAEPAQPDDRDTQLIKWGVELERALGESVGGVLLRGARPVAVGITEGATKRVATSPSAMVGFALTNESDEGDVTVRVLFYDGGNDDADVIMKVALAPGESARDWFFPGINLQHGLFVDYDGPISGSVFMRGSD</sequence>
<feature type="compositionally biased region" description="Low complexity" evidence="1">
    <location>
        <begin position="9"/>
        <end position="18"/>
    </location>
</feature>
<comment type="caution">
    <text evidence="2">The sequence shown here is derived from an EMBL/GenBank/DDBJ whole genome shotgun (WGS) entry which is preliminary data.</text>
</comment>
<dbReference type="AlphaFoldDB" id="A0A7W4VY59"/>
<feature type="region of interest" description="Disordered" evidence="1">
    <location>
        <begin position="1"/>
        <end position="24"/>
    </location>
</feature>
<accession>A0A7W4VY59</accession>
<organism evidence="2 3">
    <name type="scientific">Nocardioides soli</name>
    <dbReference type="NCBI Taxonomy" id="1036020"/>
    <lineage>
        <taxon>Bacteria</taxon>
        <taxon>Bacillati</taxon>
        <taxon>Actinomycetota</taxon>
        <taxon>Actinomycetes</taxon>
        <taxon>Propionibacteriales</taxon>
        <taxon>Nocardioidaceae</taxon>
        <taxon>Nocardioides</taxon>
    </lineage>
</organism>
<evidence type="ECO:0000313" key="3">
    <source>
        <dbReference type="Proteomes" id="UP000589626"/>
    </source>
</evidence>
<dbReference type="RefSeq" id="WP_183593683.1">
    <property type="nucleotide sequence ID" value="NZ_JACHWR010000002.1"/>
</dbReference>